<keyword evidence="7" id="KW-1185">Reference proteome</keyword>
<name>A0AAE0BI53_9CHLO</name>
<evidence type="ECO:0000256" key="4">
    <source>
        <dbReference type="SAM" id="Phobius"/>
    </source>
</evidence>
<gene>
    <name evidence="6" type="ORF">CYMTET_53403</name>
</gene>
<proteinExistence type="predicted"/>
<keyword evidence="4" id="KW-0472">Membrane</keyword>
<dbReference type="Gene3D" id="2.40.20.10">
    <property type="entry name" value="Plasminogen Kringle 4"/>
    <property type="match status" value="1"/>
</dbReference>
<feature type="region of interest" description="Disordered" evidence="3">
    <location>
        <begin position="1073"/>
        <end position="1120"/>
    </location>
</feature>
<evidence type="ECO:0000256" key="2">
    <source>
        <dbReference type="ARBA" id="ARBA00023157"/>
    </source>
</evidence>
<dbReference type="EMBL" id="LGRX02035029">
    <property type="protein sequence ID" value="KAK3236459.1"/>
    <property type="molecule type" value="Genomic_DNA"/>
</dbReference>
<organism evidence="6 7">
    <name type="scientific">Cymbomonas tetramitiformis</name>
    <dbReference type="NCBI Taxonomy" id="36881"/>
    <lineage>
        <taxon>Eukaryota</taxon>
        <taxon>Viridiplantae</taxon>
        <taxon>Chlorophyta</taxon>
        <taxon>Pyramimonadophyceae</taxon>
        <taxon>Pyramimonadales</taxon>
        <taxon>Pyramimonadaceae</taxon>
        <taxon>Cymbomonas</taxon>
    </lineage>
</organism>
<dbReference type="SMART" id="SM00130">
    <property type="entry name" value="KR"/>
    <property type="match status" value="1"/>
</dbReference>
<comment type="caution">
    <text evidence="6">The sequence shown here is derived from an EMBL/GenBank/DDBJ whole genome shotgun (WGS) entry which is preliminary data.</text>
</comment>
<dbReference type="InterPro" id="IPR000001">
    <property type="entry name" value="Kringle"/>
</dbReference>
<feature type="transmembrane region" description="Helical" evidence="4">
    <location>
        <begin position="1002"/>
        <end position="1025"/>
    </location>
</feature>
<dbReference type="Proteomes" id="UP001190700">
    <property type="component" value="Unassembled WGS sequence"/>
</dbReference>
<protein>
    <recommendedName>
        <fullName evidence="5">Kringle domain-containing protein</fullName>
    </recommendedName>
</protein>
<keyword evidence="1" id="KW-0420">Kringle</keyword>
<evidence type="ECO:0000259" key="5">
    <source>
        <dbReference type="PROSITE" id="PS50070"/>
    </source>
</evidence>
<evidence type="ECO:0000256" key="3">
    <source>
        <dbReference type="SAM" id="MobiDB-lite"/>
    </source>
</evidence>
<dbReference type="PROSITE" id="PS50070">
    <property type="entry name" value="KRINGLE_2"/>
    <property type="match status" value="1"/>
</dbReference>
<accession>A0AAE0BI53</accession>
<dbReference type="CDD" id="cd00108">
    <property type="entry name" value="KR"/>
    <property type="match status" value="1"/>
</dbReference>
<evidence type="ECO:0000313" key="6">
    <source>
        <dbReference type="EMBL" id="KAK3236459.1"/>
    </source>
</evidence>
<feature type="region of interest" description="Disordered" evidence="3">
    <location>
        <begin position="812"/>
        <end position="847"/>
    </location>
</feature>
<sequence length="1120" mass="121916">MASGDTALAAGYTSTKSFFSRLVANSSRGRESRLLDVGPLVLQPGQRHATPKFVPVDNFYSDNEWSVELHVDVFDQLTEYGPQEKYITGFKSCWPEDLVAEPGIWLLHTDSDGLEHGEMLPWGGEVCLYPKHMSSATSADHVSFTFRYTERNIGFDAADPVAEEGWRNTLSLDGQEVYSSIGHALLAPGASRDETVDVDLGRPDDAAHLLELALDTTDLVSPEDTEENNVASITVKFCGWGPNLYAGESVDLGSPAKITGWETLMCLSDTEVPVEAGADPYTGERQLYVTYLESNVGPQAADAVFSGGAGWSNRLDYDGGLAEGGAYKLQSNRRKLESLQQRTVQGVALAVVPDLEQHRVALTLDANSEIAWCVNPAFRREVTVAYCTEALLTEHGRCGCSGDLTLGNSLVIGQQTVEWGGEVCLTPSDAADDGLFYITYQERNDGRNAALAVRSGFQNTLKWDGVVVSASEERPSLDYPAFRYVGWREGLSLQKDDEIHTLTLELNALKMEPELHSDGNVQSVSVQFCNYTGPHLNAGHTLYINGMDVLWGGTIRLQQDDLHSVSYEYGGCFYNYFGFDLVYQENNAGSVDSGAFDAVIYYDDMEEPAMRMQLENLDAGGSRTRSWRYSSGSGDTFNLTLSSGVHRLRLVIDPDRNVYLPGEVNSWEVEIIYYNTWRSADECSPPPMPPLEPSPPKPLGYPSDPPLFPPPILPPFPPSPLTCFDVASLGMDYYGEDAVTTNGHTCLNWTVPPLTGEDFAYYIKYPELQDAANYCRNPDGDEGGPWCYTSTEGVRWEYCNIESCPSPPPPLPPVPAPSPPPPRPPLLPPPHPPCPPPPLPPSPLHRFHHLHPRPDCAPISPKPTPSPLPPFPQAPPAATVVTVLDFQKGDLSQLAPGFESVFRVTMADIGGREVTSDEVIVVELRAGSLVVESDTFFHTMQAAETFAQTILCCAADHFAQVDYFDSLGPVNALAVQTYLGSDHAPIDVKPADDEDDAWYSLWQVWVIVIVVVIVVGTGCGGGLAVMMMRRAGNGGALLEVRVAPDDEEYPAEGLLDSPESRLLNVEFPVDGKLATSSGEPVVEGTAGSPPTVPESSNEKEVTNGACRSPADVQKQGDESN</sequence>
<dbReference type="PANTHER" id="PTHR24261:SF7">
    <property type="entry name" value="KRINGLE DOMAIN-CONTAINING PROTEIN"/>
    <property type="match status" value="1"/>
</dbReference>
<dbReference type="InterPro" id="IPR038178">
    <property type="entry name" value="Kringle_sf"/>
</dbReference>
<dbReference type="AlphaFoldDB" id="A0AAE0BI53"/>
<dbReference type="InterPro" id="IPR018056">
    <property type="entry name" value="Kringle_CS"/>
</dbReference>
<dbReference type="InterPro" id="IPR013806">
    <property type="entry name" value="Kringle-like"/>
</dbReference>
<dbReference type="PANTHER" id="PTHR24261">
    <property type="entry name" value="PLASMINOGEN-RELATED"/>
    <property type="match status" value="1"/>
</dbReference>
<keyword evidence="2" id="KW-1015">Disulfide bond</keyword>
<feature type="compositionally biased region" description="Pro residues" evidence="3">
    <location>
        <begin position="812"/>
        <end position="843"/>
    </location>
</feature>
<reference evidence="6 7" key="1">
    <citation type="journal article" date="2015" name="Genome Biol. Evol.">
        <title>Comparative Genomics of a Bacterivorous Green Alga Reveals Evolutionary Causalities and Consequences of Phago-Mixotrophic Mode of Nutrition.</title>
        <authorList>
            <person name="Burns J.A."/>
            <person name="Paasch A."/>
            <person name="Narechania A."/>
            <person name="Kim E."/>
        </authorList>
    </citation>
    <scope>NUCLEOTIDE SEQUENCE [LARGE SCALE GENOMIC DNA]</scope>
    <source>
        <strain evidence="6 7">PLY_AMNH</strain>
    </source>
</reference>
<dbReference type="InterPro" id="IPR050759">
    <property type="entry name" value="Serine_protease_kringle"/>
</dbReference>
<keyword evidence="4" id="KW-0812">Transmembrane</keyword>
<keyword evidence="4" id="KW-1133">Transmembrane helix</keyword>
<feature type="domain" description="Kringle" evidence="5">
    <location>
        <begin position="730"/>
        <end position="804"/>
    </location>
</feature>
<evidence type="ECO:0000256" key="1">
    <source>
        <dbReference type="ARBA" id="ARBA00022572"/>
    </source>
</evidence>
<dbReference type="PROSITE" id="PS00021">
    <property type="entry name" value="KRINGLE_1"/>
    <property type="match status" value="1"/>
</dbReference>
<evidence type="ECO:0000313" key="7">
    <source>
        <dbReference type="Proteomes" id="UP001190700"/>
    </source>
</evidence>
<dbReference type="Pfam" id="PF00051">
    <property type="entry name" value="Kringle"/>
    <property type="match status" value="1"/>
</dbReference>
<dbReference type="SUPFAM" id="SSF57440">
    <property type="entry name" value="Kringle-like"/>
    <property type="match status" value="1"/>
</dbReference>